<feature type="domain" description="Cytosol aminopeptidase" evidence="7">
    <location>
        <begin position="331"/>
        <end position="338"/>
    </location>
</feature>
<dbReference type="CDD" id="cd00433">
    <property type="entry name" value="Peptidase_M17"/>
    <property type="match status" value="1"/>
</dbReference>
<dbReference type="InterPro" id="IPR000819">
    <property type="entry name" value="Peptidase_M17_C"/>
</dbReference>
<keyword evidence="5" id="KW-0645">Protease</keyword>
<evidence type="ECO:0000256" key="6">
    <source>
        <dbReference type="ARBA" id="ARBA00022801"/>
    </source>
</evidence>
<dbReference type="EC" id="3.4.11.1" evidence="3"/>
<feature type="non-terminal residue" evidence="8">
    <location>
        <position position="1"/>
    </location>
</feature>
<dbReference type="PANTHER" id="PTHR11963">
    <property type="entry name" value="LEUCINE AMINOPEPTIDASE-RELATED"/>
    <property type="match status" value="1"/>
</dbReference>
<sequence>VATELLVVPISLSDGSSDLSDLDRAAGGEVGRAFVRGECTGKKFDSFIVKTIDDSWSADRFMLIGMGEEKPYSVSRLRQVATAAALAGRRCHINHMAFALPESLDSESGAQAVAEGLTLGEFSPDMYKAASDQEGSPLEFFEVISTHDDSQLIEKAVARGRLLGECSNLAKRLANEPSNRLSPSMLAEQALEILKGTSLEIDVLDEESIRELGMGLLLGVAQGSVEAPRVIVMRHEPVGVTEGPVLALIGKGVTFDSGGISIKPAESMERMKEDMSGGAAVICAMRAISQLNPSIRVIGVVPTTENMPGGRAVKPGDVLYGASGTTVEVINTDAEGRLILADALWYAMELGATHLVDVATLTGGCVVALGNTTSGLFGAPDSWVNIVCDIANQAGDRVWPMPVFDDYSELLRSDIADVANVGGRPASAITAAMFLKRFTDGRPWAHMDIAGTAWSEENSAYQKKGPTGVAVRTLVELACASEQWNKIK</sequence>
<dbReference type="Pfam" id="PF00883">
    <property type="entry name" value="Peptidase_M17"/>
    <property type="match status" value="1"/>
</dbReference>
<evidence type="ECO:0000256" key="4">
    <source>
        <dbReference type="ARBA" id="ARBA00022438"/>
    </source>
</evidence>
<dbReference type="HAMAP" id="MF_00181">
    <property type="entry name" value="Cytosol_peptidase_M17"/>
    <property type="match status" value="1"/>
</dbReference>
<evidence type="ECO:0000256" key="3">
    <source>
        <dbReference type="ARBA" id="ARBA00012565"/>
    </source>
</evidence>
<dbReference type="SUPFAM" id="SSF52949">
    <property type="entry name" value="Macro domain-like"/>
    <property type="match status" value="1"/>
</dbReference>
<gene>
    <name evidence="8" type="ORF">METZ01_LOCUS61756</name>
</gene>
<accession>A0A381SY16</accession>
<dbReference type="NCBIfam" id="NF002073">
    <property type="entry name" value="PRK00913.1-2"/>
    <property type="match status" value="1"/>
</dbReference>
<reference evidence="8" key="1">
    <citation type="submission" date="2018-05" db="EMBL/GenBank/DDBJ databases">
        <authorList>
            <person name="Lanie J.A."/>
            <person name="Ng W.-L."/>
            <person name="Kazmierczak K.M."/>
            <person name="Andrzejewski T.M."/>
            <person name="Davidsen T.M."/>
            <person name="Wayne K.J."/>
            <person name="Tettelin H."/>
            <person name="Glass J.I."/>
            <person name="Rusch D."/>
            <person name="Podicherti R."/>
            <person name="Tsui H.-C.T."/>
            <person name="Winkler M.E."/>
        </authorList>
    </citation>
    <scope>NUCLEOTIDE SEQUENCE</scope>
</reference>
<dbReference type="PANTHER" id="PTHR11963:SF23">
    <property type="entry name" value="CYTOSOL AMINOPEPTIDASE"/>
    <property type="match status" value="1"/>
</dbReference>
<dbReference type="Gene3D" id="3.40.220.10">
    <property type="entry name" value="Leucine Aminopeptidase, subunit E, domain 1"/>
    <property type="match status" value="1"/>
</dbReference>
<dbReference type="SUPFAM" id="SSF53187">
    <property type="entry name" value="Zn-dependent exopeptidases"/>
    <property type="match status" value="1"/>
</dbReference>
<comment type="catalytic activity">
    <reaction evidence="1">
        <text>Release of an N-terminal amino acid, Xaa-|-Yaa-, in which Xaa is preferably Leu, but may be other amino acids including Pro although not Arg or Lys, and Yaa may be Pro. Amino acid amides and methyl esters are also readily hydrolyzed, but rates on arylamides are exceedingly low.</text>
        <dbReference type="EC" id="3.4.11.1"/>
    </reaction>
</comment>
<proteinExistence type="inferred from homology"/>
<dbReference type="EMBL" id="UINC01003745">
    <property type="protein sequence ID" value="SVA08902.1"/>
    <property type="molecule type" value="Genomic_DNA"/>
</dbReference>
<dbReference type="Pfam" id="PF02789">
    <property type="entry name" value="Peptidase_M17_N"/>
    <property type="match status" value="1"/>
</dbReference>
<keyword evidence="6" id="KW-0378">Hydrolase</keyword>
<organism evidence="8">
    <name type="scientific">marine metagenome</name>
    <dbReference type="NCBI Taxonomy" id="408172"/>
    <lineage>
        <taxon>unclassified sequences</taxon>
        <taxon>metagenomes</taxon>
        <taxon>ecological metagenomes</taxon>
    </lineage>
</organism>
<evidence type="ECO:0000256" key="5">
    <source>
        <dbReference type="ARBA" id="ARBA00022670"/>
    </source>
</evidence>
<protein>
    <recommendedName>
        <fullName evidence="3">leucyl aminopeptidase</fullName>
        <ecNumber evidence="3">3.4.11.1</ecNumber>
    </recommendedName>
</protein>
<dbReference type="AlphaFoldDB" id="A0A381SY16"/>
<dbReference type="GO" id="GO:0006508">
    <property type="term" value="P:proteolysis"/>
    <property type="evidence" value="ECO:0007669"/>
    <property type="project" value="UniProtKB-KW"/>
</dbReference>
<name>A0A381SY16_9ZZZZ</name>
<dbReference type="InterPro" id="IPR008283">
    <property type="entry name" value="Peptidase_M17_N"/>
</dbReference>
<dbReference type="GO" id="GO:0005737">
    <property type="term" value="C:cytoplasm"/>
    <property type="evidence" value="ECO:0007669"/>
    <property type="project" value="InterPro"/>
</dbReference>
<dbReference type="InterPro" id="IPR023042">
    <property type="entry name" value="Peptidase_M17_leu_NH2_pept"/>
</dbReference>
<dbReference type="NCBIfam" id="NF002074">
    <property type="entry name" value="PRK00913.1-4"/>
    <property type="match status" value="1"/>
</dbReference>
<evidence type="ECO:0000256" key="2">
    <source>
        <dbReference type="ARBA" id="ARBA00009528"/>
    </source>
</evidence>
<dbReference type="GO" id="GO:0070006">
    <property type="term" value="F:metalloaminopeptidase activity"/>
    <property type="evidence" value="ECO:0007669"/>
    <property type="project" value="InterPro"/>
</dbReference>
<dbReference type="Gene3D" id="3.40.630.10">
    <property type="entry name" value="Zn peptidases"/>
    <property type="match status" value="1"/>
</dbReference>
<evidence type="ECO:0000313" key="8">
    <source>
        <dbReference type="EMBL" id="SVA08902.1"/>
    </source>
</evidence>
<keyword evidence="4" id="KW-0031">Aminopeptidase</keyword>
<dbReference type="PROSITE" id="PS00631">
    <property type="entry name" value="CYTOSOL_AP"/>
    <property type="match status" value="1"/>
</dbReference>
<evidence type="ECO:0000256" key="1">
    <source>
        <dbReference type="ARBA" id="ARBA00000135"/>
    </source>
</evidence>
<evidence type="ECO:0000259" key="7">
    <source>
        <dbReference type="PROSITE" id="PS00631"/>
    </source>
</evidence>
<dbReference type="GO" id="GO:0030145">
    <property type="term" value="F:manganese ion binding"/>
    <property type="evidence" value="ECO:0007669"/>
    <property type="project" value="InterPro"/>
</dbReference>
<dbReference type="InterPro" id="IPR043472">
    <property type="entry name" value="Macro_dom-like"/>
</dbReference>
<comment type="similarity">
    <text evidence="2">Belongs to the peptidase M17 family.</text>
</comment>
<dbReference type="InterPro" id="IPR011356">
    <property type="entry name" value="Leucine_aapep/pepB"/>
</dbReference>
<dbReference type="PRINTS" id="PR00481">
    <property type="entry name" value="LAMNOPPTDASE"/>
</dbReference>